<protein>
    <submittedName>
        <fullName evidence="1">Uncharacterized protein</fullName>
    </submittedName>
</protein>
<reference evidence="1" key="1">
    <citation type="submission" date="2023-08" db="EMBL/GenBank/DDBJ databases">
        <title>A de novo genome assembly of Solanum verrucosum Schlechtendal, a Mexican diploid species geographically isolated from the other diploid A-genome species in potato relatives.</title>
        <authorList>
            <person name="Hosaka K."/>
        </authorList>
    </citation>
    <scope>NUCLEOTIDE SEQUENCE</scope>
    <source>
        <tissue evidence="1">Young leaves</tissue>
    </source>
</reference>
<dbReference type="EMBL" id="CP133623">
    <property type="protein sequence ID" value="WMV58637.1"/>
    <property type="molecule type" value="Genomic_DNA"/>
</dbReference>
<keyword evidence="2" id="KW-1185">Reference proteome</keyword>
<accession>A0AAF0ZZL1</accession>
<sequence length="142" mass="16299">MNICDGIIEKTEKKLAVWKSRGGVVLINAVLDSSPTYVMSLFPTPDKVVKILDNLSRNFLRQGNKIEKSFNLVKWITVQQSKKFGGLGVRNLKLQNKSLLKKRLWRFAQEEHSLWKEVILRKYGQKGQRYTNEVSDTYGVGA</sequence>
<dbReference type="PANTHER" id="PTHR33116:SF78">
    <property type="entry name" value="OS12G0587133 PROTEIN"/>
    <property type="match status" value="1"/>
</dbReference>
<dbReference type="PANTHER" id="PTHR33116">
    <property type="entry name" value="REVERSE TRANSCRIPTASE ZINC-BINDING DOMAIN-CONTAINING PROTEIN-RELATED-RELATED"/>
    <property type="match status" value="1"/>
</dbReference>
<dbReference type="AlphaFoldDB" id="A0AAF0ZZL1"/>
<organism evidence="1 2">
    <name type="scientific">Solanum verrucosum</name>
    <dbReference type="NCBI Taxonomy" id="315347"/>
    <lineage>
        <taxon>Eukaryota</taxon>
        <taxon>Viridiplantae</taxon>
        <taxon>Streptophyta</taxon>
        <taxon>Embryophyta</taxon>
        <taxon>Tracheophyta</taxon>
        <taxon>Spermatophyta</taxon>
        <taxon>Magnoliopsida</taxon>
        <taxon>eudicotyledons</taxon>
        <taxon>Gunneridae</taxon>
        <taxon>Pentapetalae</taxon>
        <taxon>asterids</taxon>
        <taxon>lamiids</taxon>
        <taxon>Solanales</taxon>
        <taxon>Solanaceae</taxon>
        <taxon>Solanoideae</taxon>
        <taxon>Solaneae</taxon>
        <taxon>Solanum</taxon>
    </lineage>
</organism>
<dbReference type="Proteomes" id="UP001234989">
    <property type="component" value="Chromosome 12"/>
</dbReference>
<name>A0AAF0ZZL1_SOLVR</name>
<evidence type="ECO:0000313" key="2">
    <source>
        <dbReference type="Proteomes" id="UP001234989"/>
    </source>
</evidence>
<evidence type="ECO:0000313" key="1">
    <source>
        <dbReference type="EMBL" id="WMV58637.1"/>
    </source>
</evidence>
<gene>
    <name evidence="1" type="ORF">MTR67_052022</name>
</gene>
<proteinExistence type="predicted"/>